<evidence type="ECO:0000256" key="1">
    <source>
        <dbReference type="ARBA" id="ARBA00022737"/>
    </source>
</evidence>
<gene>
    <name evidence="4" type="ORF">SMAR0320_LOCUS18771</name>
</gene>
<keyword evidence="1" id="KW-0677">Repeat</keyword>
<feature type="compositionally biased region" description="Acidic residues" evidence="3">
    <location>
        <begin position="393"/>
        <end position="402"/>
    </location>
</feature>
<dbReference type="PANTHER" id="PTHR24153:SF8">
    <property type="entry name" value="FORKED, ISOFORM F"/>
    <property type="match status" value="1"/>
</dbReference>
<feature type="compositionally biased region" description="Low complexity" evidence="3">
    <location>
        <begin position="528"/>
        <end position="544"/>
    </location>
</feature>
<dbReference type="GO" id="GO:0005737">
    <property type="term" value="C:cytoplasm"/>
    <property type="evidence" value="ECO:0007669"/>
    <property type="project" value="TreeGrafter"/>
</dbReference>
<dbReference type="InterPro" id="IPR052420">
    <property type="entry name" value="Espin/Espin-like"/>
</dbReference>
<accession>A0A7S2M1G2</accession>
<feature type="region of interest" description="Disordered" evidence="3">
    <location>
        <begin position="520"/>
        <end position="554"/>
    </location>
</feature>
<organism evidence="4">
    <name type="scientific">Skeletonema marinoi</name>
    <dbReference type="NCBI Taxonomy" id="267567"/>
    <lineage>
        <taxon>Eukaryota</taxon>
        <taxon>Sar</taxon>
        <taxon>Stramenopiles</taxon>
        <taxon>Ochrophyta</taxon>
        <taxon>Bacillariophyta</taxon>
        <taxon>Coscinodiscophyceae</taxon>
        <taxon>Thalassiosirophycidae</taxon>
        <taxon>Thalassiosirales</taxon>
        <taxon>Skeletonemataceae</taxon>
        <taxon>Skeletonema</taxon>
        <taxon>Skeletonema marinoi-dohrnii complex</taxon>
    </lineage>
</organism>
<feature type="region of interest" description="Disordered" evidence="3">
    <location>
        <begin position="365"/>
        <end position="450"/>
    </location>
</feature>
<proteinExistence type="predicted"/>
<evidence type="ECO:0000256" key="2">
    <source>
        <dbReference type="ARBA" id="ARBA00023043"/>
    </source>
</evidence>
<evidence type="ECO:0000313" key="4">
    <source>
        <dbReference type="EMBL" id="CAD9622570.1"/>
    </source>
</evidence>
<feature type="compositionally biased region" description="Basic and acidic residues" evidence="3">
    <location>
        <begin position="424"/>
        <end position="442"/>
    </location>
</feature>
<evidence type="ECO:0000256" key="3">
    <source>
        <dbReference type="SAM" id="MobiDB-lite"/>
    </source>
</evidence>
<name>A0A7S2M1G2_9STRA</name>
<feature type="compositionally biased region" description="Basic residues" evidence="3">
    <location>
        <begin position="654"/>
        <end position="681"/>
    </location>
</feature>
<dbReference type="AlphaFoldDB" id="A0A7S2M1G2"/>
<protein>
    <submittedName>
        <fullName evidence="4">Uncharacterized protein</fullName>
    </submittedName>
</protein>
<feature type="region of interest" description="Disordered" evidence="3">
    <location>
        <begin position="648"/>
        <end position="731"/>
    </location>
</feature>
<sequence length="909" mass="100413">MDTTSIYGRITGVQKQKVDVEEVKEEKAATPIEPDTTSMYGMITGMLSPTKSNVEEVKEKEAATPMESLLTATTAFVRGQSGINVSSKKIAEAEPTKQHTDDEVAFEHDEIVEQASVEVVQEEVSQVAKPVTWAKNFSLKVGGFETSFQIADPVATITDKVNEVTDKVNEVMVGLDSDLVKQAEALEHKEIELDYEENPTKLFLLLQQKAWGLAMMQLEKHPEEAEVWVYRKFVPESAPNVPDASDPGKSQALVKQETALSTVVKEPAKYRWRLLPLHASIVLGAPQEMTTKILLTYPEAARKVDERGSLPVHLAASRLDVDDEGEKVVLQLFGAYTDSIDITDRNGRTAPELAKLARARKAAEKQRLMETASRSSRLSRACIETSASMNGREEEDDDDDDDSSVKSSFSTRFRNLMKGSKSMDMSDKKSSKRGDLETAKSDGDDDSIVADVEGMAPGFSFLTAANVTDEREAQTIADEVSKVQSDEENKSIAEEYKTSAEGLNEIPACALELPLPASTSFGDESVRSTKSSASVRSTKSSKLSQPPKSEDDTVVSITDEASVVSTAVETIAATPDPQAALRAVLEKACENAGRPGMDVTKFLVVLEEEWVTDVEAIRRLDGATLDSILPIMLSRELQRLVNHSNTVDGEYLRRNRGRRKNKPSKSAKKKKKKRSARRHPASRLTLDPINEEDLRITSITEEEDESAYSAAVTEGEDNTADGKTTDEPVATYDNASSMEGTVDENEMHRNQAALVIEARHRFPTREALEDAIHERQATVSLAVGSGFDVDKGTLTRAALADDEVRKLLPLRLVLPTAADLREMLVVLQNHKEDALKEYDVTKALKIQTEIDEIEKQIDEEEVYLRRKNVSQTSCVKCGTNFETKKKMVGILKKKEMMCDNCRVMPMPEV</sequence>
<dbReference type="PANTHER" id="PTHR24153">
    <property type="entry name" value="ESPIN"/>
    <property type="match status" value="1"/>
</dbReference>
<dbReference type="GO" id="GO:0051015">
    <property type="term" value="F:actin filament binding"/>
    <property type="evidence" value="ECO:0007669"/>
    <property type="project" value="TreeGrafter"/>
</dbReference>
<dbReference type="EMBL" id="HBGZ01026440">
    <property type="protein sequence ID" value="CAD9622570.1"/>
    <property type="molecule type" value="Transcribed_RNA"/>
</dbReference>
<dbReference type="GO" id="GO:0051017">
    <property type="term" value="P:actin filament bundle assembly"/>
    <property type="evidence" value="ECO:0007669"/>
    <property type="project" value="TreeGrafter"/>
</dbReference>
<keyword evidence="2" id="KW-0040">ANK repeat</keyword>
<reference evidence="4" key="1">
    <citation type="submission" date="2021-01" db="EMBL/GenBank/DDBJ databases">
        <authorList>
            <person name="Corre E."/>
            <person name="Pelletier E."/>
            <person name="Niang G."/>
            <person name="Scheremetjew M."/>
            <person name="Finn R."/>
            <person name="Kale V."/>
            <person name="Holt S."/>
            <person name="Cochrane G."/>
            <person name="Meng A."/>
            <person name="Brown T."/>
            <person name="Cohen L."/>
        </authorList>
    </citation>
    <scope>NUCLEOTIDE SEQUENCE</scope>
    <source>
        <strain evidence="4">SM1012Den-03</strain>
    </source>
</reference>